<keyword evidence="3" id="KW-1185">Reference proteome</keyword>
<dbReference type="AlphaFoldDB" id="A0A164Y804"/>
<evidence type="ECO:0000313" key="2">
    <source>
        <dbReference type="EMBL" id="KZS96670.1"/>
    </source>
</evidence>
<dbReference type="EMBL" id="KV419398">
    <property type="protein sequence ID" value="KZS96670.1"/>
    <property type="molecule type" value="Genomic_DNA"/>
</dbReference>
<evidence type="ECO:0000313" key="3">
    <source>
        <dbReference type="Proteomes" id="UP000076722"/>
    </source>
</evidence>
<proteinExistence type="predicted"/>
<keyword evidence="1" id="KW-0732">Signal</keyword>
<reference evidence="2 3" key="1">
    <citation type="journal article" date="2016" name="Mol. Biol. Evol.">
        <title>Comparative Genomics of Early-Diverging Mushroom-Forming Fungi Provides Insights into the Origins of Lignocellulose Decay Capabilities.</title>
        <authorList>
            <person name="Nagy L.G."/>
            <person name="Riley R."/>
            <person name="Tritt A."/>
            <person name="Adam C."/>
            <person name="Daum C."/>
            <person name="Floudas D."/>
            <person name="Sun H."/>
            <person name="Yadav J.S."/>
            <person name="Pangilinan J."/>
            <person name="Larsson K.H."/>
            <person name="Matsuura K."/>
            <person name="Barry K."/>
            <person name="Labutti K."/>
            <person name="Kuo R."/>
            <person name="Ohm R.A."/>
            <person name="Bhattacharya S.S."/>
            <person name="Shirouzu T."/>
            <person name="Yoshinaga Y."/>
            <person name="Martin F.M."/>
            <person name="Grigoriev I.V."/>
            <person name="Hibbett D.S."/>
        </authorList>
    </citation>
    <scope>NUCLEOTIDE SEQUENCE [LARGE SCALE GENOMIC DNA]</scope>
    <source>
        <strain evidence="2 3">HHB9708</strain>
    </source>
</reference>
<feature type="chain" id="PRO_5007854586" evidence="1">
    <location>
        <begin position="22"/>
        <end position="300"/>
    </location>
</feature>
<evidence type="ECO:0000256" key="1">
    <source>
        <dbReference type="SAM" id="SignalP"/>
    </source>
</evidence>
<accession>A0A164Y804</accession>
<organism evidence="2 3">
    <name type="scientific">Sistotremastrum niveocremeum HHB9708</name>
    <dbReference type="NCBI Taxonomy" id="1314777"/>
    <lineage>
        <taxon>Eukaryota</taxon>
        <taxon>Fungi</taxon>
        <taxon>Dikarya</taxon>
        <taxon>Basidiomycota</taxon>
        <taxon>Agaricomycotina</taxon>
        <taxon>Agaricomycetes</taxon>
        <taxon>Sistotremastrales</taxon>
        <taxon>Sistotremastraceae</taxon>
        <taxon>Sertulicium</taxon>
        <taxon>Sertulicium niveocremeum</taxon>
    </lineage>
</organism>
<name>A0A164Y804_9AGAM</name>
<sequence length="300" mass="32218">MRWTPIIIVSVASTYLSGALGHPAPFTNSTLHALNKRTDVCGIDIRFATKNDCLDRHSVINFKRDTTATRELLTQETVPANAQTGPIDSSCDHVLELQVVGKAMQQSTLCGIVSALNSLQELEGAAVKRTNVLQPIADIANGIDNLFFLDSRVNGAVSGTFGISIKFASKLIMLCSKKASFVQLAVGNQVISSTHNAFFPAVQVYLRKDTIASSSRKVAADLDAAIKVILNQATTLAEGFPPPPPPPPPAGTPPRDVVLQKKLRDALNEMQAAHAAQRVEEKISVINLWNRALLAAVVHV</sequence>
<feature type="signal peptide" evidence="1">
    <location>
        <begin position="1"/>
        <end position="21"/>
    </location>
</feature>
<protein>
    <submittedName>
        <fullName evidence="2">Uncharacterized protein</fullName>
    </submittedName>
</protein>
<gene>
    <name evidence="2" type="ORF">SISNIDRAFT_463443</name>
</gene>
<dbReference type="Proteomes" id="UP000076722">
    <property type="component" value="Unassembled WGS sequence"/>
</dbReference>